<protein>
    <submittedName>
        <fullName evidence="1">Uncharacterized protein</fullName>
    </submittedName>
</protein>
<evidence type="ECO:0000313" key="1">
    <source>
        <dbReference type="EMBL" id="JAH08271.1"/>
    </source>
</evidence>
<name>A0A0E9PUI8_ANGAN</name>
<sequence>MSVTCCTSRPVRGTKLSQHCGNTGRETLALIRSTIPKINNC</sequence>
<organism evidence="1">
    <name type="scientific">Anguilla anguilla</name>
    <name type="common">European freshwater eel</name>
    <name type="synonym">Muraena anguilla</name>
    <dbReference type="NCBI Taxonomy" id="7936"/>
    <lineage>
        <taxon>Eukaryota</taxon>
        <taxon>Metazoa</taxon>
        <taxon>Chordata</taxon>
        <taxon>Craniata</taxon>
        <taxon>Vertebrata</taxon>
        <taxon>Euteleostomi</taxon>
        <taxon>Actinopterygii</taxon>
        <taxon>Neopterygii</taxon>
        <taxon>Teleostei</taxon>
        <taxon>Anguilliformes</taxon>
        <taxon>Anguillidae</taxon>
        <taxon>Anguilla</taxon>
    </lineage>
</organism>
<proteinExistence type="predicted"/>
<dbReference type="AlphaFoldDB" id="A0A0E9PUI8"/>
<dbReference type="EMBL" id="GBXM01100306">
    <property type="protein sequence ID" value="JAH08271.1"/>
    <property type="molecule type" value="Transcribed_RNA"/>
</dbReference>
<reference evidence="1" key="2">
    <citation type="journal article" date="2015" name="Fish Shellfish Immunol.">
        <title>Early steps in the European eel (Anguilla anguilla)-Vibrio vulnificus interaction in the gills: Role of the RtxA13 toxin.</title>
        <authorList>
            <person name="Callol A."/>
            <person name="Pajuelo D."/>
            <person name="Ebbesson L."/>
            <person name="Teles M."/>
            <person name="MacKenzie S."/>
            <person name="Amaro C."/>
        </authorList>
    </citation>
    <scope>NUCLEOTIDE SEQUENCE</scope>
</reference>
<reference evidence="1" key="1">
    <citation type="submission" date="2014-11" db="EMBL/GenBank/DDBJ databases">
        <authorList>
            <person name="Amaro Gonzalez C."/>
        </authorList>
    </citation>
    <scope>NUCLEOTIDE SEQUENCE</scope>
</reference>
<accession>A0A0E9PUI8</accession>